<dbReference type="KEGG" id="vfa:MM35RIKEN_16390"/>
<dbReference type="InterPro" id="IPR011604">
    <property type="entry name" value="PDDEXK-like_dom_sf"/>
</dbReference>
<keyword evidence="1" id="KW-0378">Hydrolase</keyword>
<protein>
    <submittedName>
        <fullName evidence="2">Uncharacterized protein</fullName>
    </submittedName>
</protein>
<dbReference type="InterPro" id="IPR011335">
    <property type="entry name" value="Restrct_endonuc-II-like"/>
</dbReference>
<evidence type="ECO:0000256" key="1">
    <source>
        <dbReference type="ARBA" id="ARBA00022801"/>
    </source>
</evidence>
<dbReference type="EMBL" id="AP023416">
    <property type="protein sequence ID" value="BCK79447.1"/>
    <property type="molecule type" value="Genomic_DNA"/>
</dbReference>
<evidence type="ECO:0000313" key="2">
    <source>
        <dbReference type="EMBL" id="BCK79447.1"/>
    </source>
</evidence>
<dbReference type="GO" id="GO:0016787">
    <property type="term" value="F:hydrolase activity"/>
    <property type="evidence" value="ECO:0007669"/>
    <property type="project" value="UniProtKB-KW"/>
</dbReference>
<sequence>MIRNHDRSGWFGASDTATIMGSWGTETFRRWWAVKLGIRQDHFSNAAMQAGTAYEHKILDAANVQTRDRQIKVRRLRLRVNYDGETRDMIHEVKTHSKPVFKVTKGYWMQCQVEMYASGCGIFRKRKACQIIAYRMTPAEYENFFLPIDMNRLSTHKVKYDSEWVESQYLPRLRYLSKCLKRGKWPQSEEVICSK</sequence>
<organism evidence="2 3">
    <name type="scientific">Vescimonas fastidiosa</name>
    <dbReference type="NCBI Taxonomy" id="2714353"/>
    <lineage>
        <taxon>Bacteria</taxon>
        <taxon>Bacillati</taxon>
        <taxon>Bacillota</taxon>
        <taxon>Clostridia</taxon>
        <taxon>Eubacteriales</taxon>
        <taxon>Oscillospiraceae</taxon>
        <taxon>Vescimonas</taxon>
    </lineage>
</organism>
<keyword evidence="2" id="KW-0614">Plasmid</keyword>
<accession>A0A810PZC3</accession>
<reference evidence="2" key="1">
    <citation type="submission" date="2020-09" db="EMBL/GenBank/DDBJ databases">
        <title>New species isolated from human feces.</title>
        <authorList>
            <person name="Kitahara M."/>
            <person name="Shigeno Y."/>
            <person name="Shime M."/>
            <person name="Matsumoto Y."/>
            <person name="Nakamura S."/>
            <person name="Motooka D."/>
            <person name="Fukuoka S."/>
            <person name="Nishikawa H."/>
            <person name="Benno Y."/>
        </authorList>
    </citation>
    <scope>NUCLEOTIDE SEQUENCE</scope>
    <source>
        <strain evidence="2">MM35</strain>
        <plasmid evidence="2">pMM35_01</plasmid>
    </source>
</reference>
<evidence type="ECO:0000313" key="3">
    <source>
        <dbReference type="Proteomes" id="UP000681343"/>
    </source>
</evidence>
<dbReference type="Proteomes" id="UP000681343">
    <property type="component" value="Plasmid pMM35_01"/>
</dbReference>
<name>A0A810PZC3_9FIRM</name>
<dbReference type="SUPFAM" id="SSF52980">
    <property type="entry name" value="Restriction endonuclease-like"/>
    <property type="match status" value="1"/>
</dbReference>
<geneLocation type="plasmid" evidence="2 3">
    <name>pMM35_01</name>
</geneLocation>
<keyword evidence="3" id="KW-1185">Reference proteome</keyword>
<gene>
    <name evidence="2" type="ORF">MM35RIKEN_16390</name>
</gene>
<dbReference type="Gene3D" id="3.90.320.10">
    <property type="match status" value="1"/>
</dbReference>
<dbReference type="AlphaFoldDB" id="A0A810PZC3"/>
<proteinExistence type="predicted"/>